<keyword evidence="8" id="KW-1185">Reference proteome</keyword>
<evidence type="ECO:0000256" key="5">
    <source>
        <dbReference type="PROSITE-ProRule" id="PRU00042"/>
    </source>
</evidence>
<evidence type="ECO:0000256" key="3">
    <source>
        <dbReference type="ARBA" id="ARBA00022771"/>
    </source>
</evidence>
<feature type="compositionally biased region" description="Basic residues" evidence="6">
    <location>
        <begin position="33"/>
        <end position="42"/>
    </location>
</feature>
<dbReference type="Gene3D" id="3.30.160.60">
    <property type="entry name" value="Classic Zinc Finger"/>
    <property type="match status" value="2"/>
</dbReference>
<keyword evidence="1" id="KW-0479">Metal-binding</keyword>
<dbReference type="KEGG" id="bbel:109474098"/>
<dbReference type="AlphaFoldDB" id="A0A6P4Z7G9"/>
<dbReference type="SUPFAM" id="SSF57667">
    <property type="entry name" value="beta-beta-alpha zinc fingers"/>
    <property type="match status" value="1"/>
</dbReference>
<feature type="region of interest" description="Disordered" evidence="6">
    <location>
        <begin position="151"/>
        <end position="196"/>
    </location>
</feature>
<evidence type="ECO:0000313" key="8">
    <source>
        <dbReference type="Proteomes" id="UP000515135"/>
    </source>
</evidence>
<feature type="region of interest" description="Disordered" evidence="6">
    <location>
        <begin position="770"/>
        <end position="791"/>
    </location>
</feature>
<evidence type="ECO:0000256" key="4">
    <source>
        <dbReference type="ARBA" id="ARBA00022833"/>
    </source>
</evidence>
<keyword evidence="2" id="KW-0677">Repeat</keyword>
<feature type="compositionally biased region" description="Low complexity" evidence="6">
    <location>
        <begin position="729"/>
        <end position="743"/>
    </location>
</feature>
<dbReference type="InterPro" id="IPR036236">
    <property type="entry name" value="Znf_C2H2_sf"/>
</dbReference>
<evidence type="ECO:0000259" key="7">
    <source>
        <dbReference type="PROSITE" id="PS50157"/>
    </source>
</evidence>
<keyword evidence="4" id="KW-0862">Zinc</keyword>
<feature type="domain" description="C2H2-type" evidence="7">
    <location>
        <begin position="69"/>
        <end position="96"/>
    </location>
</feature>
<dbReference type="GO" id="GO:0008270">
    <property type="term" value="F:zinc ion binding"/>
    <property type="evidence" value="ECO:0007669"/>
    <property type="project" value="UniProtKB-KW"/>
</dbReference>
<evidence type="ECO:0000256" key="1">
    <source>
        <dbReference type="ARBA" id="ARBA00022723"/>
    </source>
</evidence>
<feature type="compositionally biased region" description="Low complexity" evidence="6">
    <location>
        <begin position="660"/>
        <end position="672"/>
    </location>
</feature>
<evidence type="ECO:0000256" key="2">
    <source>
        <dbReference type="ARBA" id="ARBA00022737"/>
    </source>
</evidence>
<dbReference type="RefSeq" id="XP_019629869.1">
    <property type="nucleotide sequence ID" value="XM_019774310.1"/>
</dbReference>
<gene>
    <name evidence="9" type="primary">LOC109474098</name>
</gene>
<feature type="region of interest" description="Disordered" evidence="6">
    <location>
        <begin position="660"/>
        <end position="680"/>
    </location>
</feature>
<feature type="compositionally biased region" description="Basic and acidic residues" evidence="6">
    <location>
        <begin position="7"/>
        <end position="24"/>
    </location>
</feature>
<dbReference type="InterPro" id="IPR050688">
    <property type="entry name" value="Zinc_finger/UBP_domain"/>
</dbReference>
<name>A0A6P4Z7G9_BRABE</name>
<dbReference type="OrthoDB" id="9439903at2759"/>
<dbReference type="Proteomes" id="UP000515135">
    <property type="component" value="Unplaced"/>
</dbReference>
<dbReference type="SMART" id="SM00355">
    <property type="entry name" value="ZnF_C2H2"/>
    <property type="match status" value="4"/>
</dbReference>
<reference evidence="9" key="1">
    <citation type="submission" date="2025-08" db="UniProtKB">
        <authorList>
            <consortium name="RefSeq"/>
        </authorList>
    </citation>
    <scope>IDENTIFICATION</scope>
    <source>
        <tissue evidence="9">Gonad</tissue>
    </source>
</reference>
<dbReference type="GO" id="GO:0005634">
    <property type="term" value="C:nucleus"/>
    <property type="evidence" value="ECO:0007669"/>
    <property type="project" value="TreeGrafter"/>
</dbReference>
<dbReference type="InterPro" id="IPR013087">
    <property type="entry name" value="Znf_C2H2_type"/>
</dbReference>
<keyword evidence="3 5" id="KW-0863">Zinc-finger</keyword>
<accession>A0A6P4Z7G9</accession>
<dbReference type="PROSITE" id="PS50157">
    <property type="entry name" value="ZINC_FINGER_C2H2_2"/>
    <property type="match status" value="2"/>
</dbReference>
<organism evidence="8 9">
    <name type="scientific">Branchiostoma belcheri</name>
    <name type="common">Amphioxus</name>
    <dbReference type="NCBI Taxonomy" id="7741"/>
    <lineage>
        <taxon>Eukaryota</taxon>
        <taxon>Metazoa</taxon>
        <taxon>Chordata</taxon>
        <taxon>Cephalochordata</taxon>
        <taxon>Leptocardii</taxon>
        <taxon>Amphioxiformes</taxon>
        <taxon>Branchiostomatidae</taxon>
        <taxon>Branchiostoma</taxon>
    </lineage>
</organism>
<feature type="region of interest" description="Disordered" evidence="6">
    <location>
        <begin position="1"/>
        <end position="54"/>
    </location>
</feature>
<protein>
    <submittedName>
        <fullName evidence="9">Endochitinase A-like</fullName>
    </submittedName>
</protein>
<dbReference type="PANTHER" id="PTHR24403">
    <property type="entry name" value="ZINC FINGER PROTEIN"/>
    <property type="match status" value="1"/>
</dbReference>
<evidence type="ECO:0000256" key="6">
    <source>
        <dbReference type="SAM" id="MobiDB-lite"/>
    </source>
</evidence>
<feature type="region of interest" description="Disordered" evidence="6">
    <location>
        <begin position="729"/>
        <end position="750"/>
    </location>
</feature>
<dbReference type="GeneID" id="109474098"/>
<dbReference type="GO" id="GO:0010468">
    <property type="term" value="P:regulation of gene expression"/>
    <property type="evidence" value="ECO:0007669"/>
    <property type="project" value="TreeGrafter"/>
</dbReference>
<feature type="domain" description="C2H2-type" evidence="7">
    <location>
        <begin position="97"/>
        <end position="125"/>
    </location>
</feature>
<dbReference type="PROSITE" id="PS00028">
    <property type="entry name" value="ZINC_FINGER_C2H2_1"/>
    <property type="match status" value="3"/>
</dbReference>
<evidence type="ECO:0000313" key="9">
    <source>
        <dbReference type="RefSeq" id="XP_019629869.1"/>
    </source>
</evidence>
<dbReference type="PANTHER" id="PTHR24403:SF67">
    <property type="entry name" value="FI01116P-RELATED"/>
    <property type="match status" value="1"/>
</dbReference>
<proteinExistence type="predicted"/>
<sequence length="1081" mass="116514">MDDELDSDYKEYDTAQGSEEEKQEILQGSSTYKRLRPKRKCTRNIPTDRDEESAWKKCKTEETETPQLFPCPTCSKGFKSQSDMQIHMRNHTGEKPFCCPFCKKAYPRRKTMYRHIRDQHPDQWQRGCFPARRYRTAINQAMKDSLRQWKLQRNTPSTDAVAGTEGSAGTGVEDQSKVSQLTTPPTTPSKQPPYDATCGKYKKIAPAPLKPQLPVVGQMPVSTPSGVQQQFFLINPQTGVAVPINLAANTSTDPAATNTASASIAMPANPQVAVQTSSPPVAMATNPQVVVQTSSPSIVMPTNPQVVAMPTVGSASFTQATPTLTTPTTPVVQHPVLATMLPPAQQANVAMATAPRASLPTQQAVPQFVVTTPPSSLPPLNQTSQVATTTATMATVPTPSTPVLQQVAMPTFVPVQYQATFPSQAAPMVQQAILPKVFQAQNQGPPATVAMTTGPSSQVAMGTRSPVIPAVPPAVMPKLLPAQNQPAQVAMTATAVTPAHNAPMIQQVAMPTFPSVQNQQPQVVMTTMTPSVVPVQSIRPQVSMATAPNIPPVVMTTVRSLLPVGNRPQGIPMATTMTTASSQSTMATVVKTESIQPTVTSSLSAPWISVVPMSNTSQSSSSVPSVVMASQPSSSIVTSSAAELKPVHPTGHILTTAASSSNSFATPSPSSNVPTQSQTMLSPSLAKNMPLLTQRMLAPKHSVPQSSSSTAVTNAMPVLQIHNVTLTSTSSQTTSQNNVQSSVAKQQASPVMTVTTQTGKGNVLVAGRISQPPPSRHQANVRGGTQNDAFLPNLDVDSDEYFIAGDKARSLIHNTQGQTLNQKSNTSKQKMPATTTTSILLESNTVPASTQISKFRPILPRTLESALNKDTGQYRSLTTDVLERNNTCSLCGSMLRSLRYLIMHLFKFHQHYKCRLCAPRVTETFATEQLLKNHLLHRHWPSQNVPNKELELTARRLHYHFKRACQAVKAVRAIGDPVEVSEITSSEIIFNNGDTLKYRVNYNILTPGKFMNDGDITVRKTSQNSLSITCIFFHTSSVLKGGNAETAELAPKGTVHPAADGQSSQKNRLEVWKTAVQPHLM</sequence>
<dbReference type="FunFam" id="3.30.160.60:FF:000072">
    <property type="entry name" value="zinc finger protein 143 isoform X1"/>
    <property type="match status" value="1"/>
</dbReference>
<dbReference type="Pfam" id="PF00096">
    <property type="entry name" value="zf-C2H2"/>
    <property type="match status" value="1"/>
</dbReference>